<reference evidence="1" key="1">
    <citation type="journal article" date="2020" name="Stud. Mycol.">
        <title>101 Dothideomycetes genomes: a test case for predicting lifestyles and emergence of pathogens.</title>
        <authorList>
            <person name="Haridas S."/>
            <person name="Albert R."/>
            <person name="Binder M."/>
            <person name="Bloem J."/>
            <person name="Labutti K."/>
            <person name="Salamov A."/>
            <person name="Andreopoulos B."/>
            <person name="Baker S."/>
            <person name="Barry K."/>
            <person name="Bills G."/>
            <person name="Bluhm B."/>
            <person name="Cannon C."/>
            <person name="Castanera R."/>
            <person name="Culley D."/>
            <person name="Daum C."/>
            <person name="Ezra D."/>
            <person name="Gonzalez J."/>
            <person name="Henrissat B."/>
            <person name="Kuo A."/>
            <person name="Liang C."/>
            <person name="Lipzen A."/>
            <person name="Lutzoni F."/>
            <person name="Magnuson J."/>
            <person name="Mondo S."/>
            <person name="Nolan M."/>
            <person name="Ohm R."/>
            <person name="Pangilinan J."/>
            <person name="Park H.-J."/>
            <person name="Ramirez L."/>
            <person name="Alfaro M."/>
            <person name="Sun H."/>
            <person name="Tritt A."/>
            <person name="Yoshinaga Y."/>
            <person name="Zwiers L.-H."/>
            <person name="Turgeon B."/>
            <person name="Goodwin S."/>
            <person name="Spatafora J."/>
            <person name="Crous P."/>
            <person name="Grigoriev I."/>
        </authorList>
    </citation>
    <scope>NUCLEOTIDE SEQUENCE</scope>
    <source>
        <strain evidence="1">CBS 113979</strain>
    </source>
</reference>
<gene>
    <name evidence="1" type="ORF">K402DRAFT_202434</name>
</gene>
<dbReference type="EMBL" id="ML977141">
    <property type="protein sequence ID" value="KAF1990712.1"/>
    <property type="molecule type" value="Genomic_DNA"/>
</dbReference>
<protein>
    <submittedName>
        <fullName evidence="1">Uncharacterized protein</fullName>
    </submittedName>
</protein>
<keyword evidence="2" id="KW-1185">Reference proteome</keyword>
<dbReference type="Proteomes" id="UP000800041">
    <property type="component" value="Unassembled WGS sequence"/>
</dbReference>
<accession>A0A6G1HCD7</accession>
<name>A0A6G1HCD7_9PEZI</name>
<evidence type="ECO:0000313" key="1">
    <source>
        <dbReference type="EMBL" id="KAF1990712.1"/>
    </source>
</evidence>
<sequence>MIASIFSNAKTTRKKVPGPINHHFHNFVTRGCSLHNIPQLHHIPFILINSLKMPVKNLVISTLFAKFPHNFS</sequence>
<dbReference type="AlphaFoldDB" id="A0A6G1HCD7"/>
<organism evidence="1 2">
    <name type="scientific">Aulographum hederae CBS 113979</name>
    <dbReference type="NCBI Taxonomy" id="1176131"/>
    <lineage>
        <taxon>Eukaryota</taxon>
        <taxon>Fungi</taxon>
        <taxon>Dikarya</taxon>
        <taxon>Ascomycota</taxon>
        <taxon>Pezizomycotina</taxon>
        <taxon>Dothideomycetes</taxon>
        <taxon>Pleosporomycetidae</taxon>
        <taxon>Aulographales</taxon>
        <taxon>Aulographaceae</taxon>
    </lineage>
</organism>
<proteinExistence type="predicted"/>
<evidence type="ECO:0000313" key="2">
    <source>
        <dbReference type="Proteomes" id="UP000800041"/>
    </source>
</evidence>